<evidence type="ECO:0000313" key="1">
    <source>
        <dbReference type="EMBL" id="DAD83139.1"/>
    </source>
</evidence>
<reference evidence="1" key="1">
    <citation type="journal article" date="2021" name="Proc. Natl. Acad. Sci. U.S.A.">
        <title>A Catalog of Tens of Thousands of Viruses from Human Metagenomes Reveals Hidden Associations with Chronic Diseases.</title>
        <authorList>
            <person name="Tisza M.J."/>
            <person name="Buck C.B."/>
        </authorList>
    </citation>
    <scope>NUCLEOTIDE SEQUENCE</scope>
    <source>
        <strain evidence="1">Ctlpi2</strain>
    </source>
</reference>
<accession>A0A8S5MMH2</accession>
<name>A0A8S5MMH2_9CAUD</name>
<sequence length="53" mass="5680">MRTIITRANRRLALVAMCLACFMAGLYTADLTRAPTPSTPAPVIIIGVPHAEL</sequence>
<protein>
    <submittedName>
        <fullName evidence="1">Uncharacterized protein</fullName>
    </submittedName>
</protein>
<dbReference type="EMBL" id="BK014928">
    <property type="protein sequence ID" value="DAD83139.1"/>
    <property type="molecule type" value="Genomic_DNA"/>
</dbReference>
<proteinExistence type="predicted"/>
<organism evidence="1">
    <name type="scientific">Podoviridae sp. ctlpi2</name>
    <dbReference type="NCBI Taxonomy" id="2826574"/>
    <lineage>
        <taxon>Viruses</taxon>
        <taxon>Duplodnaviria</taxon>
        <taxon>Heunggongvirae</taxon>
        <taxon>Uroviricota</taxon>
        <taxon>Caudoviricetes</taxon>
    </lineage>
</organism>